<evidence type="ECO:0000313" key="1">
    <source>
        <dbReference type="EMBL" id="SVA90750.1"/>
    </source>
</evidence>
<dbReference type="Gene3D" id="3.90.470.20">
    <property type="entry name" value="4'-phosphopantetheinyl transferase domain"/>
    <property type="match status" value="1"/>
</dbReference>
<sequence>VVDLRDPFSLPEVIHPHFDARVFTPTERKKLPEPHLIHQHRWALWAAKESSYKVARKFDPSVRFLPRQFVVDRLEERWAVVHGGGGSFFVHLRHCDDWVHAVATSYASPSGTLSGMPSRWQSGSFTRGHQVLRSAEVGLVESALGDPSRIVRELARESIASGMAVASEEVRVESSGRIPQVRMGDTELQVDLSLSHHGRYVACAWVGLAPA</sequence>
<gene>
    <name evidence="1" type="ORF">METZ01_LOCUS143604</name>
</gene>
<dbReference type="GO" id="GO:0008897">
    <property type="term" value="F:holo-[acyl-carrier-protein] synthase activity"/>
    <property type="evidence" value="ECO:0007669"/>
    <property type="project" value="InterPro"/>
</dbReference>
<proteinExistence type="predicted"/>
<name>A0A381ZNB8_9ZZZZ</name>
<organism evidence="1">
    <name type="scientific">marine metagenome</name>
    <dbReference type="NCBI Taxonomy" id="408172"/>
    <lineage>
        <taxon>unclassified sequences</taxon>
        <taxon>metagenomes</taxon>
        <taxon>ecological metagenomes</taxon>
    </lineage>
</organism>
<dbReference type="SUPFAM" id="SSF56214">
    <property type="entry name" value="4'-phosphopantetheinyl transferase"/>
    <property type="match status" value="1"/>
</dbReference>
<dbReference type="EMBL" id="UINC01022005">
    <property type="protein sequence ID" value="SVA90750.1"/>
    <property type="molecule type" value="Genomic_DNA"/>
</dbReference>
<dbReference type="GO" id="GO:0000287">
    <property type="term" value="F:magnesium ion binding"/>
    <property type="evidence" value="ECO:0007669"/>
    <property type="project" value="InterPro"/>
</dbReference>
<feature type="non-terminal residue" evidence="1">
    <location>
        <position position="1"/>
    </location>
</feature>
<dbReference type="AlphaFoldDB" id="A0A381ZNB8"/>
<dbReference type="InterPro" id="IPR037143">
    <property type="entry name" value="4-PPantetheinyl_Trfase_dom_sf"/>
</dbReference>
<accession>A0A381ZNB8</accession>
<reference evidence="1" key="1">
    <citation type="submission" date="2018-05" db="EMBL/GenBank/DDBJ databases">
        <authorList>
            <person name="Lanie J.A."/>
            <person name="Ng W.-L."/>
            <person name="Kazmierczak K.M."/>
            <person name="Andrzejewski T.M."/>
            <person name="Davidsen T.M."/>
            <person name="Wayne K.J."/>
            <person name="Tettelin H."/>
            <person name="Glass J.I."/>
            <person name="Rusch D."/>
            <person name="Podicherti R."/>
            <person name="Tsui H.-C.T."/>
            <person name="Winkler M.E."/>
        </authorList>
    </citation>
    <scope>NUCLEOTIDE SEQUENCE</scope>
</reference>
<protein>
    <submittedName>
        <fullName evidence="1">Uncharacterized protein</fullName>
    </submittedName>
</protein>